<accession>A0ABX9EDY5</accession>
<dbReference type="Pfam" id="PF11239">
    <property type="entry name" value="DUF3040"/>
    <property type="match status" value="1"/>
</dbReference>
<reference evidence="1 2" key="1">
    <citation type="submission" date="2018-06" db="EMBL/GenBank/DDBJ databases">
        <title>Genomic Encyclopedia of Type Strains, Phase IV (KMG-IV): sequencing the most valuable type-strain genomes for metagenomic binning, comparative biology and taxonomic classification.</title>
        <authorList>
            <person name="Goeker M."/>
        </authorList>
    </citation>
    <scope>NUCLEOTIDE SEQUENCE [LARGE SCALE GENOMIC DNA]</scope>
    <source>
        <strain evidence="1 2">DSM 45479</strain>
    </source>
</reference>
<comment type="caution">
    <text evidence="1">The sequence shown here is derived from an EMBL/GenBank/DDBJ whole genome shotgun (WGS) entry which is preliminary data.</text>
</comment>
<evidence type="ECO:0000313" key="2">
    <source>
        <dbReference type="Proteomes" id="UP000248714"/>
    </source>
</evidence>
<keyword evidence="2" id="KW-1185">Reference proteome</keyword>
<name>A0ABX9EDY5_9PSEU</name>
<dbReference type="InterPro" id="IPR021401">
    <property type="entry name" value="DUF3040"/>
</dbReference>
<organism evidence="1 2">
    <name type="scientific">Lentzea atacamensis</name>
    <dbReference type="NCBI Taxonomy" id="531938"/>
    <lineage>
        <taxon>Bacteria</taxon>
        <taxon>Bacillati</taxon>
        <taxon>Actinomycetota</taxon>
        <taxon>Actinomycetes</taxon>
        <taxon>Pseudonocardiales</taxon>
        <taxon>Pseudonocardiaceae</taxon>
        <taxon>Lentzea</taxon>
    </lineage>
</organism>
<dbReference type="Proteomes" id="UP000248714">
    <property type="component" value="Unassembled WGS sequence"/>
</dbReference>
<gene>
    <name evidence="1" type="ORF">C8D87_103733</name>
</gene>
<evidence type="ECO:0008006" key="3">
    <source>
        <dbReference type="Google" id="ProtNLM"/>
    </source>
</evidence>
<sequence>MNWQEHRTLRAIEKNLTIEDPRLAELLGSPRVSRVQWLARWLALPFALLGFVPDEVTSLLTVALLAAGAVRTWWQSRTGEQL</sequence>
<evidence type="ECO:0000313" key="1">
    <source>
        <dbReference type="EMBL" id="RAS67394.1"/>
    </source>
</evidence>
<dbReference type="EMBL" id="QLTT01000003">
    <property type="protein sequence ID" value="RAS67394.1"/>
    <property type="molecule type" value="Genomic_DNA"/>
</dbReference>
<dbReference type="RefSeq" id="WP_170166479.1">
    <property type="nucleotide sequence ID" value="NZ_QLTT01000003.1"/>
</dbReference>
<protein>
    <recommendedName>
        <fullName evidence="3">DUF3040 domain-containing protein</fullName>
    </recommendedName>
</protein>
<proteinExistence type="predicted"/>